<gene>
    <name evidence="3" type="ORF">O0V09_15100</name>
</gene>
<feature type="signal peptide" evidence="1">
    <location>
        <begin position="1"/>
        <end position="18"/>
    </location>
</feature>
<dbReference type="InterPro" id="IPR023346">
    <property type="entry name" value="Lysozyme-like_dom_sf"/>
</dbReference>
<protein>
    <submittedName>
        <fullName evidence="3">Transglycosylase SLT domain-containing protein</fullName>
    </submittedName>
</protein>
<dbReference type="Pfam" id="PF01464">
    <property type="entry name" value="SLT"/>
    <property type="match status" value="1"/>
</dbReference>
<feature type="domain" description="Transglycosylase SLT" evidence="2">
    <location>
        <begin position="31"/>
        <end position="167"/>
    </location>
</feature>
<dbReference type="Gene3D" id="1.10.530.10">
    <property type="match status" value="1"/>
</dbReference>
<dbReference type="RefSeq" id="WP_268905210.1">
    <property type="nucleotide sequence ID" value="NZ_JAPTGG010000013.1"/>
</dbReference>
<reference evidence="3 4" key="1">
    <citation type="submission" date="2022-12" db="EMBL/GenBank/DDBJ databases">
        <title>Dasania phycosphaerae sp. nov., isolated from particulate material of the south coast of Korea.</title>
        <authorList>
            <person name="Jiang Y."/>
        </authorList>
    </citation>
    <scope>NUCLEOTIDE SEQUENCE [LARGE SCALE GENOMIC DNA]</scope>
    <source>
        <strain evidence="3 4">GY-19</strain>
    </source>
</reference>
<dbReference type="InterPro" id="IPR008258">
    <property type="entry name" value="Transglycosylase_SLT_dom_1"/>
</dbReference>
<dbReference type="AlphaFoldDB" id="A0A9J6RQB0"/>
<name>A0A9J6RQB0_9GAMM</name>
<keyword evidence="4" id="KW-1185">Reference proteome</keyword>
<evidence type="ECO:0000259" key="2">
    <source>
        <dbReference type="Pfam" id="PF01464"/>
    </source>
</evidence>
<proteinExistence type="predicted"/>
<dbReference type="SUPFAM" id="SSF53955">
    <property type="entry name" value="Lysozyme-like"/>
    <property type="match status" value="1"/>
</dbReference>
<organism evidence="3 4">
    <name type="scientific">Dasania phycosphaerae</name>
    <dbReference type="NCBI Taxonomy" id="2950436"/>
    <lineage>
        <taxon>Bacteria</taxon>
        <taxon>Pseudomonadati</taxon>
        <taxon>Pseudomonadota</taxon>
        <taxon>Gammaproteobacteria</taxon>
        <taxon>Cellvibrionales</taxon>
        <taxon>Spongiibacteraceae</taxon>
        <taxon>Dasania</taxon>
    </lineage>
</organism>
<evidence type="ECO:0000256" key="1">
    <source>
        <dbReference type="SAM" id="SignalP"/>
    </source>
</evidence>
<evidence type="ECO:0000313" key="3">
    <source>
        <dbReference type="EMBL" id="MCZ0866538.1"/>
    </source>
</evidence>
<feature type="chain" id="PRO_5039916108" evidence="1">
    <location>
        <begin position="19"/>
        <end position="180"/>
    </location>
</feature>
<evidence type="ECO:0000313" key="4">
    <source>
        <dbReference type="Proteomes" id="UP001069090"/>
    </source>
</evidence>
<accession>A0A9J6RQB0</accession>
<comment type="caution">
    <text evidence="3">The sequence shown here is derived from an EMBL/GenBank/DDBJ whole genome shotgun (WGS) entry which is preliminary data.</text>
</comment>
<sequence length="180" mass="21073">MRILLIVLLGLVSVSAIANQSNVPDMYRLVAEENRVPAKLFYALILNESRSLTSSGERSKVLPWPWTINHRGQPHFFPSREKAYLFAKSLLDRGDKQFDVGLGQLNWRWQEQRFKGLWEAFDPYTNLNAAAQHLREQYDRPECNSWELAVGCYHRPGQRIQDKERARNYTQRVISLWAKI</sequence>
<keyword evidence="1" id="KW-0732">Signal</keyword>
<dbReference type="EMBL" id="JAPTGG010000013">
    <property type="protein sequence ID" value="MCZ0866538.1"/>
    <property type="molecule type" value="Genomic_DNA"/>
</dbReference>
<dbReference type="Proteomes" id="UP001069090">
    <property type="component" value="Unassembled WGS sequence"/>
</dbReference>